<feature type="domain" description="Reverse transcriptase Ty1/copia-type" evidence="2">
    <location>
        <begin position="1"/>
        <end position="118"/>
    </location>
</feature>
<dbReference type="SUPFAM" id="SSF56672">
    <property type="entry name" value="DNA/RNA polymerases"/>
    <property type="match status" value="1"/>
</dbReference>
<gene>
    <name evidence="3" type="ORF">Tci_479560</name>
</gene>
<evidence type="ECO:0000259" key="2">
    <source>
        <dbReference type="Pfam" id="PF07727"/>
    </source>
</evidence>
<name>A0A699I559_TANCI</name>
<proteinExistence type="predicted"/>
<comment type="caution">
    <text evidence="3">The sequence shown here is derived from an EMBL/GenBank/DDBJ whole genome shotgun (WGS) entry which is preliminary data.</text>
</comment>
<organism evidence="3">
    <name type="scientific">Tanacetum cinerariifolium</name>
    <name type="common">Dalmatian daisy</name>
    <name type="synonym">Chrysanthemum cinerariifolium</name>
    <dbReference type="NCBI Taxonomy" id="118510"/>
    <lineage>
        <taxon>Eukaryota</taxon>
        <taxon>Viridiplantae</taxon>
        <taxon>Streptophyta</taxon>
        <taxon>Embryophyta</taxon>
        <taxon>Tracheophyta</taxon>
        <taxon>Spermatophyta</taxon>
        <taxon>Magnoliopsida</taxon>
        <taxon>eudicotyledons</taxon>
        <taxon>Gunneridae</taxon>
        <taxon>Pentapetalae</taxon>
        <taxon>asterids</taxon>
        <taxon>campanulids</taxon>
        <taxon>Asterales</taxon>
        <taxon>Asteraceae</taxon>
        <taxon>Asteroideae</taxon>
        <taxon>Anthemideae</taxon>
        <taxon>Anthemidinae</taxon>
        <taxon>Tanacetum</taxon>
    </lineage>
</organism>
<protein>
    <recommendedName>
        <fullName evidence="2">Reverse transcriptase Ty1/copia-type domain-containing protein</fullName>
    </recommendedName>
</protein>
<evidence type="ECO:0000256" key="1">
    <source>
        <dbReference type="SAM" id="MobiDB-lite"/>
    </source>
</evidence>
<dbReference type="Pfam" id="PF07727">
    <property type="entry name" value="RVT_2"/>
    <property type="match status" value="1"/>
</dbReference>
<evidence type="ECO:0000313" key="3">
    <source>
        <dbReference type="EMBL" id="GEZ07587.1"/>
    </source>
</evidence>
<feature type="region of interest" description="Disordered" evidence="1">
    <location>
        <begin position="606"/>
        <end position="634"/>
    </location>
</feature>
<dbReference type="AlphaFoldDB" id="A0A699I559"/>
<sequence length="634" mass="72621">MDVMTAFLNGILFEKVYVSRPDGFVDSDNPNHVYRLKKALYGLKQAPRAWYDLLSSFLLSQEFSKGTIDPTLFIKRDNKDILLVQIYVDDIIFASTTTELCDKFFEIMCSKFEMSMMEYALESLKKYGMKSCNQMDTPMVEKYKLDEDPQGKPVDPTHYHGMVEQVENRVVELYFVRTEYQLADIFTKALCRERIEFLIDKLGMRSFTPETLKELADEAEEYKTINPIAANQIALNNALVPPEARLKIGECNRRIEFFKPQRKATYQVTLDALKLSPCYLTFLITAEVPKIYMHQYWNTINKVQDSTSYRFKLDNKRFRVDAEVFRDILQICPKLPDQPFNVPPSTDEEIISLIYELRYTGNIETLPDLVVYHMHQPKRTFAAVINMCIFRKTTRLDKLSLTQRIYKKSKRVKRPAKKSAAVPTTCVLIKDTLGVSVSKKKAPPKDDEGKGVLNEQQRKIYGIDEGTGTKPESLKNMKKKKNMMMNSMMKRKKIDKEEDDDVTKELYKDVNMNLGNKDADVIDAEQAVHDTHETEGPTQSSSVSSDFASKLLSLENVYPADNEIASLMDTTVRQEEPRSQISSLYTIPVTVILKIMSAITTTIPLPPPSINPRPKQATPTSSEATTLFPALPDF</sequence>
<dbReference type="InterPro" id="IPR043502">
    <property type="entry name" value="DNA/RNA_pol_sf"/>
</dbReference>
<dbReference type="EMBL" id="BKCJ010238331">
    <property type="protein sequence ID" value="GEZ07587.1"/>
    <property type="molecule type" value="Genomic_DNA"/>
</dbReference>
<reference evidence="3" key="1">
    <citation type="journal article" date="2019" name="Sci. Rep.">
        <title>Draft genome of Tanacetum cinerariifolium, the natural source of mosquito coil.</title>
        <authorList>
            <person name="Yamashiro T."/>
            <person name="Shiraishi A."/>
            <person name="Satake H."/>
            <person name="Nakayama K."/>
        </authorList>
    </citation>
    <scope>NUCLEOTIDE SEQUENCE</scope>
</reference>
<dbReference type="InterPro" id="IPR013103">
    <property type="entry name" value="RVT_2"/>
</dbReference>
<accession>A0A699I559</accession>